<gene>
    <name evidence="1" type="ORF">FAM09_25525</name>
</gene>
<accession>A0A4S8HGA3</accession>
<name>A0A4S8HGA3_9BACT</name>
<sequence length="79" mass="8814">MEFHIPLYLTILTTPLYEKTPAHYGLLATLIYACNQSGKTFNSLLNTGKLPTQLFSIDITKDTTLVTKNGGPATQRHYL</sequence>
<dbReference type="OrthoDB" id="619466at2"/>
<evidence type="ECO:0000313" key="1">
    <source>
        <dbReference type="EMBL" id="THU33511.1"/>
    </source>
</evidence>
<dbReference type="Proteomes" id="UP000306918">
    <property type="component" value="Unassembled WGS sequence"/>
</dbReference>
<keyword evidence="2" id="KW-1185">Reference proteome</keyword>
<evidence type="ECO:0000313" key="2">
    <source>
        <dbReference type="Proteomes" id="UP000306918"/>
    </source>
</evidence>
<proteinExistence type="predicted"/>
<dbReference type="EMBL" id="STFF01000009">
    <property type="protein sequence ID" value="THU33511.1"/>
    <property type="molecule type" value="Genomic_DNA"/>
</dbReference>
<organism evidence="1 2">
    <name type="scientific">Niastella caeni</name>
    <dbReference type="NCBI Taxonomy" id="2569763"/>
    <lineage>
        <taxon>Bacteria</taxon>
        <taxon>Pseudomonadati</taxon>
        <taxon>Bacteroidota</taxon>
        <taxon>Chitinophagia</taxon>
        <taxon>Chitinophagales</taxon>
        <taxon>Chitinophagaceae</taxon>
        <taxon>Niastella</taxon>
    </lineage>
</organism>
<protein>
    <submittedName>
        <fullName evidence="1">Uncharacterized protein</fullName>
    </submittedName>
</protein>
<dbReference type="RefSeq" id="WP_136579999.1">
    <property type="nucleotide sequence ID" value="NZ_STFF01000009.1"/>
</dbReference>
<comment type="caution">
    <text evidence="1">The sequence shown here is derived from an EMBL/GenBank/DDBJ whole genome shotgun (WGS) entry which is preliminary data.</text>
</comment>
<reference evidence="1 2" key="1">
    <citation type="submission" date="2019-04" db="EMBL/GenBank/DDBJ databases">
        <title>Niastella caeni sp. nov., isolated from activated sludge.</title>
        <authorList>
            <person name="Sheng M."/>
        </authorList>
    </citation>
    <scope>NUCLEOTIDE SEQUENCE [LARGE SCALE GENOMIC DNA]</scope>
    <source>
        <strain evidence="1 2">HX-2-15</strain>
    </source>
</reference>
<dbReference type="AlphaFoldDB" id="A0A4S8HGA3"/>